<feature type="region of interest" description="Disordered" evidence="3">
    <location>
        <begin position="35"/>
        <end position="58"/>
    </location>
</feature>
<proteinExistence type="predicted"/>
<dbReference type="EMBL" id="RBNJ01014214">
    <property type="protein sequence ID" value="RUS25018.1"/>
    <property type="molecule type" value="Genomic_DNA"/>
</dbReference>
<dbReference type="AlphaFoldDB" id="A0A433Q5H3"/>
<dbReference type="InterPro" id="IPR039794">
    <property type="entry name" value="Gtb1-like"/>
</dbReference>
<comment type="caution">
    <text evidence="5">The sequence shown here is derived from an EMBL/GenBank/DDBJ whole genome shotgun (WGS) entry which is preliminary data.</text>
</comment>
<accession>A0A433Q5H3</accession>
<sequence>MKRDHNQNYHDLAVKSAISGYDELVEEWDKQKDDIKKDLDELDVPDDDDASVSYDEDFLDDDVAEEVAAEEVAAEEVAAGDAAVEDEEVKRTSEGKSPSEPVSGTLSLLGKLSAYVPAFVKDVVQKTTGKVWDSEVKDELSRAQEALNGPQDELNDKLRRLGDVDDKLAKNYGLNQEWAKLEDQCFELNEGEYTYSLCILGQAHQKSNRDHSSTYLGKFSAFTGNSDPISDEHYAKQLYSEGTRCWNGPDRSVKATFECGLTTELFSVTEPEKCEYAFKLRSPAVCPLVVKEGGKPAAAEKSSPAHEEL</sequence>
<evidence type="ECO:0000256" key="2">
    <source>
        <dbReference type="ARBA" id="ARBA00023157"/>
    </source>
</evidence>
<keyword evidence="1" id="KW-0732">Signal</keyword>
<organism evidence="5 6">
    <name type="scientific">Jimgerdemannia flammicorona</name>
    <dbReference type="NCBI Taxonomy" id="994334"/>
    <lineage>
        <taxon>Eukaryota</taxon>
        <taxon>Fungi</taxon>
        <taxon>Fungi incertae sedis</taxon>
        <taxon>Mucoromycota</taxon>
        <taxon>Mucoromycotina</taxon>
        <taxon>Endogonomycetes</taxon>
        <taxon>Endogonales</taxon>
        <taxon>Endogonaceae</taxon>
        <taxon>Jimgerdemannia</taxon>
    </lineage>
</organism>
<name>A0A433Q5H3_9FUNG</name>
<keyword evidence="6" id="KW-1185">Reference proteome</keyword>
<evidence type="ECO:0000259" key="4">
    <source>
        <dbReference type="PROSITE" id="PS51914"/>
    </source>
</evidence>
<feature type="domain" description="MRH" evidence="4">
    <location>
        <begin position="183"/>
        <end position="288"/>
    </location>
</feature>
<feature type="region of interest" description="Disordered" evidence="3">
    <location>
        <begin position="73"/>
        <end position="103"/>
    </location>
</feature>
<keyword evidence="2" id="KW-1015">Disulfide bond</keyword>
<evidence type="ECO:0000313" key="6">
    <source>
        <dbReference type="Proteomes" id="UP000274822"/>
    </source>
</evidence>
<dbReference type="InterPro" id="IPR009011">
    <property type="entry name" value="Man6P_isomerase_rcpt-bd_dom_sf"/>
</dbReference>
<reference evidence="5 6" key="1">
    <citation type="journal article" date="2018" name="New Phytol.">
        <title>Phylogenomics of Endogonaceae and evolution of mycorrhizas within Mucoromycota.</title>
        <authorList>
            <person name="Chang Y."/>
            <person name="Desiro A."/>
            <person name="Na H."/>
            <person name="Sandor L."/>
            <person name="Lipzen A."/>
            <person name="Clum A."/>
            <person name="Barry K."/>
            <person name="Grigoriev I.V."/>
            <person name="Martin F.M."/>
            <person name="Stajich J.E."/>
            <person name="Smith M.E."/>
            <person name="Bonito G."/>
            <person name="Spatafora J.W."/>
        </authorList>
    </citation>
    <scope>NUCLEOTIDE SEQUENCE [LARGE SCALE GENOMIC DNA]</scope>
    <source>
        <strain evidence="5 6">AD002</strain>
    </source>
</reference>
<gene>
    <name evidence="5" type="ORF">BC938DRAFT_472741</name>
</gene>
<feature type="compositionally biased region" description="Acidic residues" evidence="3">
    <location>
        <begin position="40"/>
        <end position="58"/>
    </location>
</feature>
<dbReference type="SUPFAM" id="SSF50911">
    <property type="entry name" value="Mannose 6-phosphate receptor domain"/>
    <property type="match status" value="1"/>
</dbReference>
<dbReference type="InterPro" id="IPR036607">
    <property type="entry name" value="PRKCSH"/>
</dbReference>
<evidence type="ECO:0000256" key="3">
    <source>
        <dbReference type="SAM" id="MobiDB-lite"/>
    </source>
</evidence>
<dbReference type="GO" id="GO:0006491">
    <property type="term" value="P:N-glycan processing"/>
    <property type="evidence" value="ECO:0007669"/>
    <property type="project" value="TreeGrafter"/>
</dbReference>
<dbReference type="InterPro" id="IPR044865">
    <property type="entry name" value="MRH_dom"/>
</dbReference>
<evidence type="ECO:0000313" key="5">
    <source>
        <dbReference type="EMBL" id="RUS25018.1"/>
    </source>
</evidence>
<dbReference type="Gene3D" id="2.70.130.10">
    <property type="entry name" value="Mannose-6-phosphate receptor binding domain"/>
    <property type="match status" value="1"/>
</dbReference>
<dbReference type="PROSITE" id="PS51914">
    <property type="entry name" value="MRH"/>
    <property type="match status" value="1"/>
</dbReference>
<evidence type="ECO:0000256" key="1">
    <source>
        <dbReference type="ARBA" id="ARBA00022729"/>
    </source>
</evidence>
<protein>
    <recommendedName>
        <fullName evidence="4">MRH domain-containing protein</fullName>
    </recommendedName>
</protein>
<dbReference type="GO" id="GO:0017177">
    <property type="term" value="C:glucosidase II complex"/>
    <property type="evidence" value="ECO:0007669"/>
    <property type="project" value="TreeGrafter"/>
</dbReference>
<dbReference type="Proteomes" id="UP000274822">
    <property type="component" value="Unassembled WGS sequence"/>
</dbReference>
<dbReference type="PANTHER" id="PTHR12630">
    <property type="entry name" value="N-LINKED OLIGOSACCHARIDE PROCESSING"/>
    <property type="match status" value="1"/>
</dbReference>
<dbReference type="Pfam" id="PF13015">
    <property type="entry name" value="PRKCSH_1"/>
    <property type="match status" value="1"/>
</dbReference>
<dbReference type="PANTHER" id="PTHR12630:SF1">
    <property type="entry name" value="GLUCOSIDASE 2 SUBUNIT BETA"/>
    <property type="match status" value="1"/>
</dbReference>